<gene>
    <name evidence="1" type="ORF">KSP40_PGU008800</name>
</gene>
<evidence type="ECO:0000313" key="1">
    <source>
        <dbReference type="EMBL" id="KAK8971333.1"/>
    </source>
</evidence>
<evidence type="ECO:0000313" key="2">
    <source>
        <dbReference type="Proteomes" id="UP001412067"/>
    </source>
</evidence>
<comment type="caution">
    <text evidence="1">The sequence shown here is derived from an EMBL/GenBank/DDBJ whole genome shotgun (WGS) entry which is preliminary data.</text>
</comment>
<keyword evidence="2" id="KW-1185">Reference proteome</keyword>
<accession>A0ABR2N5B1</accession>
<proteinExistence type="predicted"/>
<reference evidence="1 2" key="1">
    <citation type="journal article" date="2022" name="Nat. Plants">
        <title>Genomes of leafy and leafless Platanthera orchids illuminate the evolution of mycoheterotrophy.</title>
        <authorList>
            <person name="Li M.H."/>
            <person name="Liu K.W."/>
            <person name="Li Z."/>
            <person name="Lu H.C."/>
            <person name="Ye Q.L."/>
            <person name="Zhang D."/>
            <person name="Wang J.Y."/>
            <person name="Li Y.F."/>
            <person name="Zhong Z.M."/>
            <person name="Liu X."/>
            <person name="Yu X."/>
            <person name="Liu D.K."/>
            <person name="Tu X.D."/>
            <person name="Liu B."/>
            <person name="Hao Y."/>
            <person name="Liao X.Y."/>
            <person name="Jiang Y.T."/>
            <person name="Sun W.H."/>
            <person name="Chen J."/>
            <person name="Chen Y.Q."/>
            <person name="Ai Y."/>
            <person name="Zhai J.W."/>
            <person name="Wu S.S."/>
            <person name="Zhou Z."/>
            <person name="Hsiao Y.Y."/>
            <person name="Wu W.L."/>
            <person name="Chen Y.Y."/>
            <person name="Lin Y.F."/>
            <person name="Hsu J.L."/>
            <person name="Li C.Y."/>
            <person name="Wang Z.W."/>
            <person name="Zhao X."/>
            <person name="Zhong W.Y."/>
            <person name="Ma X.K."/>
            <person name="Ma L."/>
            <person name="Huang J."/>
            <person name="Chen G.Z."/>
            <person name="Huang M.Z."/>
            <person name="Huang L."/>
            <person name="Peng D.H."/>
            <person name="Luo Y.B."/>
            <person name="Zou S.Q."/>
            <person name="Chen S.P."/>
            <person name="Lan S."/>
            <person name="Tsai W.C."/>
            <person name="Van de Peer Y."/>
            <person name="Liu Z.J."/>
        </authorList>
    </citation>
    <scope>NUCLEOTIDE SEQUENCE [LARGE SCALE GENOMIC DNA]</scope>
    <source>
        <strain evidence="1">Lor288</strain>
    </source>
</reference>
<sequence length="108" mass="12353">MKTMTAAHLLTVFSSQVPRTTIHPLMKSDPFKRSYGDFPGGHPSQNFSRPSTLNYEVLSLFIKQRIAAQLVMKIRLKGHKRPRGKRPSCCELWSPINGCPILTKHWYS</sequence>
<dbReference type="Proteomes" id="UP001412067">
    <property type="component" value="Unassembled WGS sequence"/>
</dbReference>
<organism evidence="1 2">
    <name type="scientific">Platanthera guangdongensis</name>
    <dbReference type="NCBI Taxonomy" id="2320717"/>
    <lineage>
        <taxon>Eukaryota</taxon>
        <taxon>Viridiplantae</taxon>
        <taxon>Streptophyta</taxon>
        <taxon>Embryophyta</taxon>
        <taxon>Tracheophyta</taxon>
        <taxon>Spermatophyta</taxon>
        <taxon>Magnoliopsida</taxon>
        <taxon>Liliopsida</taxon>
        <taxon>Asparagales</taxon>
        <taxon>Orchidaceae</taxon>
        <taxon>Orchidoideae</taxon>
        <taxon>Orchideae</taxon>
        <taxon>Orchidinae</taxon>
        <taxon>Platanthera</taxon>
    </lineage>
</organism>
<protein>
    <submittedName>
        <fullName evidence="1">Uncharacterized protein</fullName>
    </submittedName>
</protein>
<dbReference type="EMBL" id="JBBWWR010000001">
    <property type="protein sequence ID" value="KAK8971333.1"/>
    <property type="molecule type" value="Genomic_DNA"/>
</dbReference>
<name>A0ABR2N5B1_9ASPA</name>